<gene>
    <name evidence="3" type="ORF">TOPH_06834</name>
</gene>
<evidence type="ECO:0000313" key="3">
    <source>
        <dbReference type="EMBL" id="KND88460.1"/>
    </source>
</evidence>
<dbReference type="OrthoDB" id="2142759at2759"/>
<feature type="region of interest" description="Disordered" evidence="1">
    <location>
        <begin position="76"/>
        <end position="124"/>
    </location>
</feature>
<feature type="compositionally biased region" description="Polar residues" evidence="1">
    <location>
        <begin position="195"/>
        <end position="219"/>
    </location>
</feature>
<sequence>MTTTVTDAMRSAGWNVHILAASSRVHFAGLLQSSRDDKTSEYLTFRDVLSELRLCFDIPTEDNPWDNLGFAFEGVWPPAETDGEDSNESDTEAGPSYPQLVSHHGLDQPVCAPPPPPRSVESENRPAVRYRLVQHRQTCHLSAAEPLASHIKAGCASHITHPVPRRDPRYLPPKKSSTDPRVFYMPFRKRIRARGSQSPSKRSESGTSSPSKGMNNDDSANGGGADVANLIAPPEMEMGVTTSFARQTIDGFRPSCLTESRVCAVTGQGRPWCNYQSVGPALQACHIVPQHHYHLYPDPEDVDNDDFDTRFGPNRLQEAWRRTWSSSNGIILLSHLHELFDARLFSIHPDTHRVRAFVPYDVITGCHGRKAKLSTSVDTDALRHHYDMCCIENMGAKLRPMDLVTDSGLTTAGAASSQIISNPDTPSLPRPSDSAGHVQDEPSKHSRMAYNGSRRQAENDDGSTLSPTHGGETNEENAMDPNQCRKRKGMQEFDQRASAGGETYDSSAGWRSSDEYYGYWSSKRVFYGVVTPQNSEQFLADVKYNLLKILPSLENRKDDV</sequence>
<dbReference type="EMBL" id="LFRF01000025">
    <property type="protein sequence ID" value="KND88460.1"/>
    <property type="molecule type" value="Genomic_DNA"/>
</dbReference>
<evidence type="ECO:0000313" key="4">
    <source>
        <dbReference type="Proteomes" id="UP000036947"/>
    </source>
</evidence>
<feature type="compositionally biased region" description="Polar residues" evidence="1">
    <location>
        <begin position="415"/>
        <end position="425"/>
    </location>
</feature>
<feature type="domain" description="HNH nuclease" evidence="2">
    <location>
        <begin position="263"/>
        <end position="348"/>
    </location>
</feature>
<dbReference type="Proteomes" id="UP000036947">
    <property type="component" value="Unassembled WGS sequence"/>
</dbReference>
<dbReference type="InterPro" id="IPR003615">
    <property type="entry name" value="HNH_nuc"/>
</dbReference>
<name>A0A0L0N3R4_TOLOC</name>
<protein>
    <recommendedName>
        <fullName evidence="2">HNH nuclease domain-containing protein</fullName>
    </recommendedName>
</protein>
<reference evidence="3 4" key="1">
    <citation type="journal article" date="2015" name="BMC Genomics">
        <title>The genome of the truffle-parasite Tolypocladium ophioglossoides and the evolution of antifungal peptaibiotics.</title>
        <authorList>
            <person name="Quandt C.A."/>
            <person name="Bushley K.E."/>
            <person name="Spatafora J.W."/>
        </authorList>
    </citation>
    <scope>NUCLEOTIDE SEQUENCE [LARGE SCALE GENOMIC DNA]</scope>
    <source>
        <strain evidence="3 4">CBS 100239</strain>
    </source>
</reference>
<evidence type="ECO:0000256" key="1">
    <source>
        <dbReference type="SAM" id="MobiDB-lite"/>
    </source>
</evidence>
<dbReference type="Pfam" id="PF13391">
    <property type="entry name" value="HNH_2"/>
    <property type="match status" value="1"/>
</dbReference>
<feature type="region of interest" description="Disordered" evidence="1">
    <location>
        <begin position="159"/>
        <end position="228"/>
    </location>
</feature>
<comment type="caution">
    <text evidence="3">The sequence shown here is derived from an EMBL/GenBank/DDBJ whole genome shotgun (WGS) entry which is preliminary data.</text>
</comment>
<dbReference type="AlphaFoldDB" id="A0A0L0N3R4"/>
<proteinExistence type="predicted"/>
<accession>A0A0L0N3R4</accession>
<organism evidence="3 4">
    <name type="scientific">Tolypocladium ophioglossoides (strain CBS 100239)</name>
    <name type="common">Snaketongue truffleclub</name>
    <name type="synonym">Elaphocordyceps ophioglossoides</name>
    <dbReference type="NCBI Taxonomy" id="1163406"/>
    <lineage>
        <taxon>Eukaryota</taxon>
        <taxon>Fungi</taxon>
        <taxon>Dikarya</taxon>
        <taxon>Ascomycota</taxon>
        <taxon>Pezizomycotina</taxon>
        <taxon>Sordariomycetes</taxon>
        <taxon>Hypocreomycetidae</taxon>
        <taxon>Hypocreales</taxon>
        <taxon>Ophiocordycipitaceae</taxon>
        <taxon>Tolypocladium</taxon>
    </lineage>
</organism>
<feature type="compositionally biased region" description="Acidic residues" evidence="1">
    <location>
        <begin position="81"/>
        <end position="91"/>
    </location>
</feature>
<evidence type="ECO:0000259" key="2">
    <source>
        <dbReference type="Pfam" id="PF13391"/>
    </source>
</evidence>
<feature type="region of interest" description="Disordered" evidence="1">
    <location>
        <begin position="415"/>
        <end position="483"/>
    </location>
</feature>
<keyword evidence="4" id="KW-1185">Reference proteome</keyword>